<dbReference type="SUPFAM" id="SSF56784">
    <property type="entry name" value="HAD-like"/>
    <property type="match status" value="1"/>
</dbReference>
<dbReference type="InterPro" id="IPR036412">
    <property type="entry name" value="HAD-like_sf"/>
</dbReference>
<evidence type="ECO:0000313" key="5">
    <source>
        <dbReference type="Proteomes" id="UP000178815"/>
    </source>
</evidence>
<evidence type="ECO:0000256" key="1">
    <source>
        <dbReference type="ARBA" id="ARBA00022723"/>
    </source>
</evidence>
<reference evidence="4 5" key="1">
    <citation type="journal article" date="2016" name="Nat. Commun.">
        <title>Thousands of microbial genomes shed light on interconnected biogeochemical processes in an aquifer system.</title>
        <authorList>
            <person name="Anantharaman K."/>
            <person name="Brown C.T."/>
            <person name="Hug L.A."/>
            <person name="Sharon I."/>
            <person name="Castelle C.J."/>
            <person name="Probst A.J."/>
            <person name="Thomas B.C."/>
            <person name="Singh A."/>
            <person name="Wilkins M.J."/>
            <person name="Karaoz U."/>
            <person name="Brodie E.L."/>
            <person name="Williams K.H."/>
            <person name="Hubbard S.S."/>
            <person name="Banfield J.F."/>
        </authorList>
    </citation>
    <scope>NUCLEOTIDE SEQUENCE [LARGE SCALE GENOMIC DNA]</scope>
</reference>
<dbReference type="InterPro" id="IPR050582">
    <property type="entry name" value="HAD-like_SerB"/>
</dbReference>
<dbReference type="Gene3D" id="1.20.1440.100">
    <property type="entry name" value="SG protein - dephosphorylation function"/>
    <property type="match status" value="1"/>
</dbReference>
<gene>
    <name evidence="4" type="ORF">A2678_00495</name>
</gene>
<dbReference type="InterPro" id="IPR023214">
    <property type="entry name" value="HAD_sf"/>
</dbReference>
<keyword evidence="2" id="KW-0378">Hydrolase</keyword>
<dbReference type="Pfam" id="PF12710">
    <property type="entry name" value="HAD"/>
    <property type="match status" value="1"/>
</dbReference>
<dbReference type="NCBIfam" id="TIGR01488">
    <property type="entry name" value="HAD-SF-IB"/>
    <property type="match status" value="1"/>
</dbReference>
<keyword evidence="3" id="KW-0460">Magnesium</keyword>
<dbReference type="GO" id="GO:0016787">
    <property type="term" value="F:hydrolase activity"/>
    <property type="evidence" value="ECO:0007669"/>
    <property type="project" value="UniProtKB-KW"/>
</dbReference>
<protein>
    <recommendedName>
        <fullName evidence="6">Haloacid dehalogenase</fullName>
    </recommendedName>
</protein>
<evidence type="ECO:0008006" key="6">
    <source>
        <dbReference type="Google" id="ProtNLM"/>
    </source>
</evidence>
<proteinExistence type="predicted"/>
<dbReference type="EMBL" id="MFKU01000007">
    <property type="protein sequence ID" value="OGG48845.1"/>
    <property type="molecule type" value="Genomic_DNA"/>
</dbReference>
<dbReference type="Proteomes" id="UP000178815">
    <property type="component" value="Unassembled WGS sequence"/>
</dbReference>
<keyword evidence="1" id="KW-0479">Metal-binding</keyword>
<dbReference type="GO" id="GO:0046872">
    <property type="term" value="F:metal ion binding"/>
    <property type="evidence" value="ECO:0007669"/>
    <property type="project" value="UniProtKB-KW"/>
</dbReference>
<accession>A0A1F6CI38</accession>
<dbReference type="PANTHER" id="PTHR43344">
    <property type="entry name" value="PHOSPHOSERINE PHOSPHATASE"/>
    <property type="match status" value="1"/>
</dbReference>
<evidence type="ECO:0000256" key="2">
    <source>
        <dbReference type="ARBA" id="ARBA00022801"/>
    </source>
</evidence>
<dbReference type="Gene3D" id="3.40.50.1000">
    <property type="entry name" value="HAD superfamily/HAD-like"/>
    <property type="match status" value="1"/>
</dbReference>
<dbReference type="PANTHER" id="PTHR43344:SF13">
    <property type="entry name" value="PHOSPHATASE RV3661-RELATED"/>
    <property type="match status" value="1"/>
</dbReference>
<organism evidence="4 5">
    <name type="scientific">Candidatus Kaiserbacteria bacterium RIFCSPHIGHO2_01_FULL_53_31</name>
    <dbReference type="NCBI Taxonomy" id="1798481"/>
    <lineage>
        <taxon>Bacteria</taxon>
        <taxon>Candidatus Kaiseribacteriota</taxon>
    </lineage>
</organism>
<dbReference type="STRING" id="1798481.A2678_00495"/>
<dbReference type="AlphaFoldDB" id="A0A1F6CI38"/>
<name>A0A1F6CI38_9BACT</name>
<comment type="caution">
    <text evidence="4">The sequence shown here is derived from an EMBL/GenBank/DDBJ whole genome shotgun (WGS) entry which is preliminary data.</text>
</comment>
<evidence type="ECO:0000256" key="3">
    <source>
        <dbReference type="ARBA" id="ARBA00022842"/>
    </source>
</evidence>
<evidence type="ECO:0000313" key="4">
    <source>
        <dbReference type="EMBL" id="OGG48845.1"/>
    </source>
</evidence>
<sequence length="228" mass="26412">MQRPVAVFDIDGTVFRSSLLIDLVDRLVERGLMPADTREEYREEQSRWLDRKGDYESYIGAVVDTFGKRIKGLPFDEVSYIAGELIEERKDRVYRYTRDLVKELKKKDYFLLAVSHSPRFIVDGFGFESGFDKVYGTFYTTGPSDKFTGEIEDKDLIFNKAAVLQRAVRKENLTLENSVGVGDTEGDIPMLEMVTSPIAFNPNAKLYKHAKRRRWKIVVERKDVIYEL</sequence>